<reference evidence="1" key="1">
    <citation type="submission" date="2022-10" db="EMBL/GenBank/DDBJ databases">
        <title>Rhodococcus sp.75.</title>
        <authorList>
            <person name="Sun M."/>
        </authorList>
    </citation>
    <scope>NUCLEOTIDE SEQUENCE</scope>
    <source>
        <strain evidence="1">75</strain>
    </source>
</reference>
<dbReference type="InterPro" id="IPR027417">
    <property type="entry name" value="P-loop_NTPase"/>
</dbReference>
<proteinExistence type="predicted"/>
<evidence type="ECO:0000313" key="1">
    <source>
        <dbReference type="EMBL" id="UZJ24799.1"/>
    </source>
</evidence>
<organism evidence="1 2">
    <name type="scientific">Rhodococcus antarcticus</name>
    <dbReference type="NCBI Taxonomy" id="2987751"/>
    <lineage>
        <taxon>Bacteria</taxon>
        <taxon>Bacillati</taxon>
        <taxon>Actinomycetota</taxon>
        <taxon>Actinomycetes</taxon>
        <taxon>Mycobacteriales</taxon>
        <taxon>Nocardiaceae</taxon>
        <taxon>Rhodococcus</taxon>
    </lineage>
</organism>
<keyword evidence="2" id="KW-1185">Reference proteome</keyword>
<dbReference type="EMBL" id="CP110615">
    <property type="protein sequence ID" value="UZJ24799.1"/>
    <property type="molecule type" value="Genomic_DNA"/>
</dbReference>
<dbReference type="Proteomes" id="UP001164965">
    <property type="component" value="Chromosome"/>
</dbReference>
<dbReference type="SUPFAM" id="SSF53795">
    <property type="entry name" value="PEP carboxykinase-like"/>
    <property type="match status" value="1"/>
</dbReference>
<accession>A0ABY6P006</accession>
<dbReference type="RefSeq" id="WP_265382905.1">
    <property type="nucleotide sequence ID" value="NZ_CP110615.1"/>
</dbReference>
<sequence length="273" mass="28174">MVSSSAWSALGQRFTVSGGTPAADDSLALLLGGLDPSPATEGDERFELTRAETVAIDTGLPVTDVLTGLVGSINHAALDGGEGNLLLHAAAVARPDGGCLVLCGASGSGKSTLTAALVAGGLGYVTDETVCLDPVSLRITPYRKPLSLKVGAQQHLPHLAPSAELPVPHEEGSAWLVAPSRLGPYPDPPERLHPDLVVFLTWSTAHPPGVRDLTTGETAFLAGRNSSRLAVTKGGPLTALARLGHQVPGFRMHHHDSDSAAAAVHDLWSEVAR</sequence>
<gene>
    <name evidence="1" type="ORF">RHODO2019_17100</name>
</gene>
<protein>
    <recommendedName>
        <fullName evidence="3">Hpr(Ser) kinase/phosphatase</fullName>
    </recommendedName>
</protein>
<evidence type="ECO:0000313" key="2">
    <source>
        <dbReference type="Proteomes" id="UP001164965"/>
    </source>
</evidence>
<name>A0ABY6P006_9NOCA</name>
<dbReference type="Gene3D" id="3.40.50.300">
    <property type="entry name" value="P-loop containing nucleotide triphosphate hydrolases"/>
    <property type="match status" value="1"/>
</dbReference>
<evidence type="ECO:0008006" key="3">
    <source>
        <dbReference type="Google" id="ProtNLM"/>
    </source>
</evidence>